<feature type="transmembrane region" description="Helical" evidence="7">
    <location>
        <begin position="317"/>
        <end position="341"/>
    </location>
</feature>
<keyword evidence="7" id="KW-1133">Transmembrane helix</keyword>
<dbReference type="InterPro" id="IPR002018">
    <property type="entry name" value="CarbesteraseB"/>
</dbReference>
<dbReference type="Proteomes" id="UP000677054">
    <property type="component" value="Unassembled WGS sequence"/>
</dbReference>
<keyword evidence="4 6" id="KW-0804">Transcription</keyword>
<name>A0A7R8X9N9_9CRUS</name>
<dbReference type="InterPro" id="IPR037241">
    <property type="entry name" value="E2F-DP_heterodim"/>
</dbReference>
<evidence type="ECO:0000256" key="1">
    <source>
        <dbReference type="ARBA" id="ARBA00010940"/>
    </source>
</evidence>
<dbReference type="OrthoDB" id="1743261at2759"/>
<sequence length="812" mass="91881">MDCFRELPPRNLSLEKLQYYNDGLKIAYAPTLDGNFLTENPLVLFEAGNFTSVPILSGVTRNEVTIWYITNEQDMANALEPLLSLFARNYAEQNTGNPYEPIKNTDPIFQVAKKFYNAKYKALYVEEPDIAKPNIEAVSAFVSDSDIRAPLLRDLCHISQHSNTSQVWFFEFAYSSIDDIRTKGLDWIGAYHESELQYIFGEPFLDYKNTLQGDADKNVSHRMMEIVTNFVYQGNPTPKKDARFDLPYWEPFMGKHYPYAIIDDSPMHFSEDYLQERMTFWNSFVPLFKISPGMQKPESGSSQCTMQDTITSSSSDVYFWLTWVLMFSCVMFIFSTFAQWVRYNQAERKANGLREEMDLFISQIPVRKPVSELTDFSIIRGGDVEPSAMMGTHVSHQTEKDGSDIIIQAGKFYNAITALRVAKPDLSSGLPLSDRELHYLRTMGSLRMSIQAPLSNRNAQSRHEKSLGLLTTRFVKLLQESPDGVLDLKQAAEVLQVRQKRRIYDITNVLEGVGLIGKRSKNIVQWKGGGPGSNSAQVQEQLLDLKQQVAAMEEMEKTLEYHMQCVSKSIENILEDPSNQGLFYLTHGDMRETFKEKTLFLIQGPSGTQLQVPQLPVDEGKKYSMHLKSDNGPISVLYLNTDEKNEHPLVCHLPPEDMVSKQEASRKYERPSELVIEDQQEETQTKEVQVKHEVGHLHVDSLIVLQPLVPLSPPPSGQDYTFNLSESEGLHDLFDVWVMPSMLGGPSTSNATAALMTIPLVSSGATTGPKEMCYQGISGIRRFGPLASQRNPSILLRAPINVRNVHFYLCGA</sequence>
<dbReference type="SUPFAM" id="SSF144074">
    <property type="entry name" value="E2F-DP heterodimerization region"/>
    <property type="match status" value="1"/>
</dbReference>
<dbReference type="InterPro" id="IPR003316">
    <property type="entry name" value="E2F_WHTH_DNA-bd_dom"/>
</dbReference>
<keyword evidence="6" id="KW-0539">Nucleus</keyword>
<dbReference type="SUPFAM" id="SSF46785">
    <property type="entry name" value="Winged helix' DNA-binding domain"/>
    <property type="match status" value="1"/>
</dbReference>
<organism evidence="9">
    <name type="scientific">Darwinula stevensoni</name>
    <dbReference type="NCBI Taxonomy" id="69355"/>
    <lineage>
        <taxon>Eukaryota</taxon>
        <taxon>Metazoa</taxon>
        <taxon>Ecdysozoa</taxon>
        <taxon>Arthropoda</taxon>
        <taxon>Crustacea</taxon>
        <taxon>Oligostraca</taxon>
        <taxon>Ostracoda</taxon>
        <taxon>Podocopa</taxon>
        <taxon>Podocopida</taxon>
        <taxon>Darwinulocopina</taxon>
        <taxon>Darwinuloidea</taxon>
        <taxon>Darwinulidae</taxon>
        <taxon>Darwinula</taxon>
    </lineage>
</organism>
<evidence type="ECO:0000256" key="2">
    <source>
        <dbReference type="ARBA" id="ARBA00023015"/>
    </source>
</evidence>
<dbReference type="SMART" id="SM01372">
    <property type="entry name" value="E2F_TDP"/>
    <property type="match status" value="1"/>
</dbReference>
<comment type="similarity">
    <text evidence="1 6">Belongs to the E2F/DP family.</text>
</comment>
<dbReference type="PANTHER" id="PTHR12081">
    <property type="entry name" value="TRANSCRIPTION FACTOR E2F"/>
    <property type="match status" value="1"/>
</dbReference>
<keyword evidence="10" id="KW-1185">Reference proteome</keyword>
<dbReference type="EMBL" id="LR900710">
    <property type="protein sequence ID" value="CAD7246635.1"/>
    <property type="molecule type" value="Genomic_DNA"/>
</dbReference>
<gene>
    <name evidence="9" type="ORF">DSTB1V02_LOCUS6483</name>
</gene>
<evidence type="ECO:0000256" key="5">
    <source>
        <dbReference type="ARBA" id="ARBA00023180"/>
    </source>
</evidence>
<evidence type="ECO:0000313" key="10">
    <source>
        <dbReference type="Proteomes" id="UP000677054"/>
    </source>
</evidence>
<feature type="domain" description="E2F/DP family winged-helix DNA-binding" evidence="8">
    <location>
        <begin position="462"/>
        <end position="528"/>
    </location>
</feature>
<dbReference type="InterPro" id="IPR032198">
    <property type="entry name" value="E2F_CC-MB"/>
</dbReference>
<dbReference type="GO" id="GO:0000981">
    <property type="term" value="F:DNA-binding transcription factor activity, RNA polymerase II-specific"/>
    <property type="evidence" value="ECO:0007669"/>
    <property type="project" value="TreeGrafter"/>
</dbReference>
<dbReference type="InterPro" id="IPR036390">
    <property type="entry name" value="WH_DNA-bd_sf"/>
</dbReference>
<keyword evidence="5" id="KW-0325">Glycoprotein</keyword>
<dbReference type="PANTHER" id="PTHR12081:SF18">
    <property type="entry name" value="TRANSCRIPTION FACTOR E2F2-RELATED"/>
    <property type="match status" value="1"/>
</dbReference>
<evidence type="ECO:0000256" key="4">
    <source>
        <dbReference type="ARBA" id="ARBA00023163"/>
    </source>
</evidence>
<evidence type="ECO:0000256" key="7">
    <source>
        <dbReference type="SAM" id="Phobius"/>
    </source>
</evidence>
<dbReference type="GO" id="GO:0046983">
    <property type="term" value="F:protein dimerization activity"/>
    <property type="evidence" value="ECO:0007669"/>
    <property type="project" value="InterPro"/>
</dbReference>
<keyword evidence="2 6" id="KW-0805">Transcription regulation</keyword>
<keyword evidence="7" id="KW-0472">Membrane</keyword>
<dbReference type="GO" id="GO:0090575">
    <property type="term" value="C:RNA polymerase II transcription regulator complex"/>
    <property type="evidence" value="ECO:0007669"/>
    <property type="project" value="TreeGrafter"/>
</dbReference>
<dbReference type="CDD" id="cd14660">
    <property type="entry name" value="E2F_DD"/>
    <property type="match status" value="1"/>
</dbReference>
<dbReference type="SUPFAM" id="SSF53474">
    <property type="entry name" value="alpha/beta-Hydrolases"/>
    <property type="match status" value="1"/>
</dbReference>
<evidence type="ECO:0000259" key="8">
    <source>
        <dbReference type="SMART" id="SM01372"/>
    </source>
</evidence>
<dbReference type="AlphaFoldDB" id="A0A7R8X9N9"/>
<comment type="subcellular location">
    <subcellularLocation>
        <location evidence="6">Nucleus</location>
    </subcellularLocation>
</comment>
<protein>
    <recommendedName>
        <fullName evidence="8">E2F/DP family winged-helix DNA-binding domain-containing protein</fullName>
    </recommendedName>
</protein>
<keyword evidence="3 6" id="KW-0238">DNA-binding</keyword>
<dbReference type="Gene3D" id="6.10.250.540">
    <property type="match status" value="1"/>
</dbReference>
<evidence type="ECO:0000313" key="9">
    <source>
        <dbReference type="EMBL" id="CAD7246635.1"/>
    </source>
</evidence>
<evidence type="ECO:0000256" key="3">
    <source>
        <dbReference type="ARBA" id="ARBA00023125"/>
    </source>
</evidence>
<accession>A0A7R8X9N9</accession>
<dbReference type="Gene3D" id="3.40.50.1820">
    <property type="entry name" value="alpha/beta hydrolase"/>
    <property type="match status" value="1"/>
</dbReference>
<dbReference type="Pfam" id="PF16421">
    <property type="entry name" value="E2F_CC-MB"/>
    <property type="match status" value="1"/>
</dbReference>
<dbReference type="InterPro" id="IPR029058">
    <property type="entry name" value="AB_hydrolase_fold"/>
</dbReference>
<evidence type="ECO:0000256" key="6">
    <source>
        <dbReference type="RuleBase" id="RU003796"/>
    </source>
</evidence>
<dbReference type="FunFam" id="1.10.10.10:FF:000008">
    <property type="entry name" value="E2F transcription factor 1"/>
    <property type="match status" value="1"/>
</dbReference>
<dbReference type="Pfam" id="PF02319">
    <property type="entry name" value="WHD_E2F_TDP"/>
    <property type="match status" value="1"/>
</dbReference>
<proteinExistence type="inferred from homology"/>
<reference evidence="9" key="1">
    <citation type="submission" date="2020-11" db="EMBL/GenBank/DDBJ databases">
        <authorList>
            <person name="Tran Van P."/>
        </authorList>
    </citation>
    <scope>NUCLEOTIDE SEQUENCE</scope>
</reference>
<dbReference type="Gene3D" id="1.10.10.10">
    <property type="entry name" value="Winged helix-like DNA-binding domain superfamily/Winged helix DNA-binding domain"/>
    <property type="match status" value="1"/>
</dbReference>
<dbReference type="InterPro" id="IPR036388">
    <property type="entry name" value="WH-like_DNA-bd_sf"/>
</dbReference>
<dbReference type="InterPro" id="IPR015633">
    <property type="entry name" value="E2F"/>
</dbReference>
<dbReference type="Pfam" id="PF00135">
    <property type="entry name" value="COesterase"/>
    <property type="match status" value="1"/>
</dbReference>
<dbReference type="GO" id="GO:0000978">
    <property type="term" value="F:RNA polymerase II cis-regulatory region sequence-specific DNA binding"/>
    <property type="evidence" value="ECO:0007669"/>
    <property type="project" value="InterPro"/>
</dbReference>
<feature type="non-terminal residue" evidence="9">
    <location>
        <position position="1"/>
    </location>
</feature>
<keyword evidence="7" id="KW-0812">Transmembrane</keyword>
<dbReference type="EMBL" id="CAJPEV010001193">
    <property type="protein sequence ID" value="CAG0891280.1"/>
    <property type="molecule type" value="Genomic_DNA"/>
</dbReference>